<organism evidence="3 5">
    <name type="scientific">Legionella quateirensis</name>
    <dbReference type="NCBI Taxonomy" id="45072"/>
    <lineage>
        <taxon>Bacteria</taxon>
        <taxon>Pseudomonadati</taxon>
        <taxon>Pseudomonadota</taxon>
        <taxon>Gammaproteobacteria</taxon>
        <taxon>Legionellales</taxon>
        <taxon>Legionellaceae</taxon>
        <taxon>Legionella</taxon>
    </lineage>
</organism>
<reference evidence="3 5" key="2">
    <citation type="submission" date="2018-06" db="EMBL/GenBank/DDBJ databases">
        <authorList>
            <consortium name="Pathogen Informatics"/>
            <person name="Doyle S."/>
        </authorList>
    </citation>
    <scope>NUCLEOTIDE SEQUENCE [LARGE SCALE GENOMIC DNA]</scope>
    <source>
        <strain evidence="3 5">NCTC12376</strain>
    </source>
</reference>
<evidence type="ECO:0000259" key="1">
    <source>
        <dbReference type="Pfam" id="PF13438"/>
    </source>
</evidence>
<dbReference type="EMBL" id="UGOW01000001">
    <property type="protein sequence ID" value="STY17186.1"/>
    <property type="molecule type" value="Genomic_DNA"/>
</dbReference>
<feature type="domain" description="DUF4113" evidence="1">
    <location>
        <begin position="14"/>
        <end position="64"/>
    </location>
</feature>
<keyword evidence="4" id="KW-1185">Reference proteome</keyword>
<evidence type="ECO:0000313" key="4">
    <source>
        <dbReference type="Proteomes" id="UP000054639"/>
    </source>
</evidence>
<dbReference type="AlphaFoldDB" id="A0A378KS71"/>
<dbReference type="OrthoDB" id="9808813at2"/>
<dbReference type="InterPro" id="IPR025188">
    <property type="entry name" value="DUF4113"/>
</dbReference>
<gene>
    <name evidence="3" type="primary">umuC_1</name>
    <name evidence="2" type="ORF">Lqua_0873</name>
    <name evidence="3" type="ORF">NCTC12376_00980</name>
</gene>
<dbReference type="Proteomes" id="UP000054639">
    <property type="component" value="Unassembled WGS sequence"/>
</dbReference>
<dbReference type="EMBL" id="LNYR01000006">
    <property type="protein sequence ID" value="KTD53040.1"/>
    <property type="molecule type" value="Genomic_DNA"/>
</dbReference>
<evidence type="ECO:0000313" key="5">
    <source>
        <dbReference type="Proteomes" id="UP000254230"/>
    </source>
</evidence>
<protein>
    <submittedName>
        <fullName evidence="3">DNA polymerase V, subunit C</fullName>
    </submittedName>
</protein>
<name>A0A378KS71_9GAMM</name>
<dbReference type="Pfam" id="PF13438">
    <property type="entry name" value="DUF4113"/>
    <property type="match status" value="1"/>
</dbReference>
<evidence type="ECO:0000313" key="3">
    <source>
        <dbReference type="EMBL" id="STY17186.1"/>
    </source>
</evidence>
<dbReference type="Proteomes" id="UP000254230">
    <property type="component" value="Unassembled WGS sequence"/>
</dbReference>
<accession>A0A378KS71</accession>
<reference evidence="2 4" key="1">
    <citation type="submission" date="2015-11" db="EMBL/GenBank/DDBJ databases">
        <title>Genomic analysis of 38 Legionella species identifies large and diverse effector repertoires.</title>
        <authorList>
            <person name="Burstein D."/>
            <person name="Amaro F."/>
            <person name="Zusman T."/>
            <person name="Lifshitz Z."/>
            <person name="Cohen O."/>
            <person name="Gilbert J.A."/>
            <person name="Pupko T."/>
            <person name="Shuman H.A."/>
            <person name="Segal G."/>
        </authorList>
    </citation>
    <scope>NUCLEOTIDE SEQUENCE [LARGE SCALE GENOMIC DNA]</scope>
    <source>
        <strain evidence="2 4">ATCC 49507</strain>
    </source>
</reference>
<dbReference type="STRING" id="45072.Lqua_0873"/>
<proteinExistence type="predicted"/>
<sequence length="69" mass="8169">MFHQVSDEALEKTEQLMSVFDTIHHKYGRHTISLAAEGYSKPWSMRAELKYPAYTTRWSDTPRVSLYQF</sequence>
<evidence type="ECO:0000313" key="2">
    <source>
        <dbReference type="EMBL" id="KTD53040.1"/>
    </source>
</evidence>